<evidence type="ECO:0000313" key="15">
    <source>
        <dbReference type="Proteomes" id="UP000094336"/>
    </source>
</evidence>
<keyword evidence="6" id="KW-0509">mRNA transport</keyword>
<evidence type="ECO:0000256" key="12">
    <source>
        <dbReference type="ARBA" id="ARBA00023242"/>
    </source>
</evidence>
<dbReference type="EMBL" id="KV454427">
    <property type="protein sequence ID" value="ODQ81912.1"/>
    <property type="molecule type" value="Genomic_DNA"/>
</dbReference>
<dbReference type="InterPro" id="IPR019049">
    <property type="entry name" value="Nucleoporin_prot_Ndc1/Nup"/>
</dbReference>
<evidence type="ECO:0000313" key="14">
    <source>
        <dbReference type="EMBL" id="ODQ81912.1"/>
    </source>
</evidence>
<feature type="transmembrane region" description="Helical" evidence="13">
    <location>
        <begin position="50"/>
        <end position="68"/>
    </location>
</feature>
<keyword evidence="5 13" id="KW-0812">Transmembrane</keyword>
<dbReference type="GO" id="GO:0006999">
    <property type="term" value="P:nuclear pore organization"/>
    <property type="evidence" value="ECO:0007669"/>
    <property type="project" value="TreeGrafter"/>
</dbReference>
<dbReference type="PANTHER" id="PTHR13269:SF6">
    <property type="entry name" value="NUCLEOPORIN NDC1"/>
    <property type="match status" value="1"/>
</dbReference>
<dbReference type="GO" id="GO:0070762">
    <property type="term" value="C:nuclear pore transmembrane ring"/>
    <property type="evidence" value="ECO:0007669"/>
    <property type="project" value="TreeGrafter"/>
</dbReference>
<comment type="similarity">
    <text evidence="3">Belongs to the NDC1 family.</text>
</comment>
<feature type="transmembrane region" description="Helical" evidence="13">
    <location>
        <begin position="216"/>
        <end position="235"/>
    </location>
</feature>
<evidence type="ECO:0008006" key="16">
    <source>
        <dbReference type="Google" id="ProtNLM"/>
    </source>
</evidence>
<keyword evidence="10" id="KW-0906">Nuclear pore complex</keyword>
<evidence type="ECO:0000256" key="10">
    <source>
        <dbReference type="ARBA" id="ARBA00023132"/>
    </source>
</evidence>
<feature type="transmembrane region" description="Helical" evidence="13">
    <location>
        <begin position="168"/>
        <end position="188"/>
    </location>
</feature>
<dbReference type="GO" id="GO:0031965">
    <property type="term" value="C:nuclear membrane"/>
    <property type="evidence" value="ECO:0007669"/>
    <property type="project" value="UniProtKB-SubCell"/>
</dbReference>
<feature type="transmembrane region" description="Helical" evidence="13">
    <location>
        <begin position="120"/>
        <end position="142"/>
    </location>
</feature>
<proteinExistence type="inferred from homology"/>
<comment type="subcellular location">
    <subcellularLocation>
        <location evidence="1">Nucleus membrane</location>
        <topology evidence="1">Multi-pass membrane protein</topology>
    </subcellularLocation>
    <subcellularLocation>
        <location evidence="2">Nucleus</location>
        <location evidence="2">Nuclear pore complex</location>
    </subcellularLocation>
</comment>
<keyword evidence="9" id="KW-0811">Translocation</keyword>
<evidence type="ECO:0000256" key="6">
    <source>
        <dbReference type="ARBA" id="ARBA00022816"/>
    </source>
</evidence>
<evidence type="ECO:0000256" key="5">
    <source>
        <dbReference type="ARBA" id="ARBA00022692"/>
    </source>
</evidence>
<evidence type="ECO:0000256" key="7">
    <source>
        <dbReference type="ARBA" id="ARBA00022927"/>
    </source>
</evidence>
<sequence>MSFPPQNPTFRTGSVASVSSNATVVPAPKKQKPYYYHQLFNKVLRQRLRYFDRVSVVLALVVSLLLNLPTGGFWSYLLLVPVKTAALWLGFHLIKSSREIHVRVDYMPYKTLAGRLSGELLNWNFVSVIIGFAISSCIYYLFVYLSFDSFPLAIETKTRGKALVNDELVYYMFFVGFSSVVYSARHVALDLNRLRFKYAVARVNPQSVYMDQWGKFLRNAVVISTVTTFMAPVVYFFTRFLIYRTSLVPLLVLGYSTAIPPFKISFGLFTRLFANSVILTFCWELLNHFFNVYAQVGCLDGKKPLSTFSNDPINTLLTGLRDKNALVRLTAFQELAFLATAEDRKLREPFYIAHNKSNYVWLAILQECSAVVKETCKSITSRPKVPEIQTTDTFEKTSPASIFGNAKPASTNSVLDSLNVDLRSRSVTPPTANRDFYVRQPTKTRSEQLKESLQRIKEEDLSPAQSFLKSAYTQAQALYTTYYKNFLHTAVGYPFRQTVTLDVESRVVNATNFGNALIAMSYLTWNALDEDSQGIVSGSLTDVLVLLEKAISACAEYVDHPPKNLYKPLSGDVQATGMAVLHDLAMECFFQLTVKYNEYLNDLLLPPDVFRLAKLTIDNAIADQQQQMREKAAAGDLTMEI</sequence>
<keyword evidence="4" id="KW-0813">Transport</keyword>
<dbReference type="RefSeq" id="XP_018987240.1">
    <property type="nucleotide sequence ID" value="XM_019128080.1"/>
</dbReference>
<evidence type="ECO:0000256" key="1">
    <source>
        <dbReference type="ARBA" id="ARBA00004232"/>
    </source>
</evidence>
<accession>A0A1E3QXW1</accession>
<dbReference type="PANTHER" id="PTHR13269">
    <property type="entry name" value="NUCLEOPORIN NDC1"/>
    <property type="match status" value="1"/>
</dbReference>
<evidence type="ECO:0000256" key="8">
    <source>
        <dbReference type="ARBA" id="ARBA00022989"/>
    </source>
</evidence>
<dbReference type="GeneID" id="30145933"/>
<keyword evidence="8 13" id="KW-1133">Transmembrane helix</keyword>
<protein>
    <recommendedName>
        <fullName evidence="16">Nucleoporin NDC1</fullName>
    </recommendedName>
</protein>
<dbReference type="AlphaFoldDB" id="A0A1E3QXW1"/>
<evidence type="ECO:0000256" key="11">
    <source>
        <dbReference type="ARBA" id="ARBA00023136"/>
    </source>
</evidence>
<evidence type="ECO:0000256" key="9">
    <source>
        <dbReference type="ARBA" id="ARBA00023010"/>
    </source>
</evidence>
<dbReference type="Pfam" id="PF09531">
    <property type="entry name" value="Ndc1_Nup"/>
    <property type="match status" value="1"/>
</dbReference>
<dbReference type="GO" id="GO:0051028">
    <property type="term" value="P:mRNA transport"/>
    <property type="evidence" value="ECO:0007669"/>
    <property type="project" value="UniProtKB-KW"/>
</dbReference>
<gene>
    <name evidence="14" type="ORF">BABINDRAFT_160141</name>
</gene>
<keyword evidence="7" id="KW-0653">Protein transport</keyword>
<evidence type="ECO:0000256" key="13">
    <source>
        <dbReference type="SAM" id="Phobius"/>
    </source>
</evidence>
<evidence type="ECO:0000256" key="3">
    <source>
        <dbReference type="ARBA" id="ARBA00005760"/>
    </source>
</evidence>
<reference evidence="15" key="1">
    <citation type="submission" date="2016-05" db="EMBL/GenBank/DDBJ databases">
        <title>Comparative genomics of biotechnologically important yeasts.</title>
        <authorList>
            <consortium name="DOE Joint Genome Institute"/>
            <person name="Riley R."/>
            <person name="Haridas S."/>
            <person name="Wolfe K.H."/>
            <person name="Lopes M.R."/>
            <person name="Hittinger C.T."/>
            <person name="Goker M."/>
            <person name="Salamov A."/>
            <person name="Wisecaver J."/>
            <person name="Long T.M."/>
            <person name="Aerts A.L."/>
            <person name="Barry K."/>
            <person name="Choi C."/>
            <person name="Clum A."/>
            <person name="Coughlan A.Y."/>
            <person name="Deshpande S."/>
            <person name="Douglass A.P."/>
            <person name="Hanson S.J."/>
            <person name="Klenk H.-P."/>
            <person name="Labutti K."/>
            <person name="Lapidus A."/>
            <person name="Lindquist E."/>
            <person name="Lipzen A."/>
            <person name="Meier-Kolthoff J.P."/>
            <person name="Ohm R.A."/>
            <person name="Otillar R.P."/>
            <person name="Pangilinan J."/>
            <person name="Peng Y."/>
            <person name="Rokas A."/>
            <person name="Rosa C.A."/>
            <person name="Scheuner C."/>
            <person name="Sibirny A.A."/>
            <person name="Slot J.C."/>
            <person name="Stielow J.B."/>
            <person name="Sun H."/>
            <person name="Kurtzman C.P."/>
            <person name="Blackwell M."/>
            <person name="Grigoriev I.V."/>
            <person name="Jeffries T.W."/>
        </authorList>
    </citation>
    <scope>NUCLEOTIDE SEQUENCE [LARGE SCALE GENOMIC DNA]</scope>
    <source>
        <strain evidence="15">NRRL Y-12698</strain>
    </source>
</reference>
<dbReference type="STRING" id="984486.A0A1E3QXW1"/>
<keyword evidence="15" id="KW-1185">Reference proteome</keyword>
<dbReference type="GO" id="GO:0005816">
    <property type="term" value="C:spindle pole body"/>
    <property type="evidence" value="ECO:0007669"/>
    <property type="project" value="TreeGrafter"/>
</dbReference>
<dbReference type="GO" id="GO:0106166">
    <property type="term" value="F:spindle pole body-nuclear membrane anchor activity"/>
    <property type="evidence" value="ECO:0007669"/>
    <property type="project" value="TreeGrafter"/>
</dbReference>
<feature type="transmembrane region" description="Helical" evidence="13">
    <location>
        <begin position="241"/>
        <end position="260"/>
    </location>
</feature>
<dbReference type="OrthoDB" id="67850at2759"/>
<dbReference type="Proteomes" id="UP000094336">
    <property type="component" value="Unassembled WGS sequence"/>
</dbReference>
<keyword evidence="12" id="KW-0539">Nucleus</keyword>
<name>A0A1E3QXW1_9ASCO</name>
<dbReference type="GO" id="GO:0070631">
    <property type="term" value="P:spindle pole body localization"/>
    <property type="evidence" value="ECO:0007669"/>
    <property type="project" value="TreeGrafter"/>
</dbReference>
<keyword evidence="11 13" id="KW-0472">Membrane</keyword>
<evidence type="ECO:0000256" key="4">
    <source>
        <dbReference type="ARBA" id="ARBA00022448"/>
    </source>
</evidence>
<dbReference type="GO" id="GO:0015031">
    <property type="term" value="P:protein transport"/>
    <property type="evidence" value="ECO:0007669"/>
    <property type="project" value="UniProtKB-KW"/>
</dbReference>
<evidence type="ECO:0000256" key="2">
    <source>
        <dbReference type="ARBA" id="ARBA00004567"/>
    </source>
</evidence>
<organism evidence="14 15">
    <name type="scientific">Babjeviella inositovora NRRL Y-12698</name>
    <dbReference type="NCBI Taxonomy" id="984486"/>
    <lineage>
        <taxon>Eukaryota</taxon>
        <taxon>Fungi</taxon>
        <taxon>Dikarya</taxon>
        <taxon>Ascomycota</taxon>
        <taxon>Saccharomycotina</taxon>
        <taxon>Pichiomycetes</taxon>
        <taxon>Serinales incertae sedis</taxon>
        <taxon>Babjeviella</taxon>
    </lineage>
</organism>